<dbReference type="InterPro" id="IPR036822">
    <property type="entry name" value="CutC-like_dom_sf"/>
</dbReference>
<keyword evidence="4" id="KW-1185">Reference proteome</keyword>
<dbReference type="HAMAP" id="MF_00795">
    <property type="entry name" value="CutC"/>
    <property type="match status" value="1"/>
</dbReference>
<accession>A0ABZ3EU82</accession>
<dbReference type="Pfam" id="PF03932">
    <property type="entry name" value="CutC"/>
    <property type="match status" value="1"/>
</dbReference>
<dbReference type="SUPFAM" id="SSF110395">
    <property type="entry name" value="CutC-like"/>
    <property type="match status" value="1"/>
</dbReference>
<dbReference type="PANTHER" id="PTHR12598">
    <property type="entry name" value="COPPER HOMEOSTASIS PROTEIN CUTC"/>
    <property type="match status" value="1"/>
</dbReference>
<dbReference type="PANTHER" id="PTHR12598:SF0">
    <property type="entry name" value="COPPER HOMEOSTASIS PROTEIN CUTC HOMOLOG"/>
    <property type="match status" value="1"/>
</dbReference>
<comment type="caution">
    <text evidence="2">Once thought to be involved in copper homeostasis, experiments in E.coli have shown this is not the case.</text>
</comment>
<reference evidence="3 4" key="1">
    <citation type="submission" date="2024-02" db="EMBL/GenBank/DDBJ databases">
        <title>Bacterial strain from lacustrine sediment.</title>
        <authorList>
            <person name="Petit C."/>
            <person name="Fadhlaoui K."/>
        </authorList>
    </citation>
    <scope>NUCLEOTIDE SEQUENCE [LARGE SCALE GENOMIC DNA]</scope>
    <source>
        <strain evidence="3 4">IPX-CK</strain>
    </source>
</reference>
<comment type="similarity">
    <text evidence="1 2">Belongs to the CutC family.</text>
</comment>
<dbReference type="InterPro" id="IPR005627">
    <property type="entry name" value="CutC-like"/>
</dbReference>
<protein>
    <recommendedName>
        <fullName evidence="2">PF03932 family protein CutC</fullName>
    </recommendedName>
</protein>
<sequence>MKKKGVRMTLTPNYLLECCVDSVESAINAKKGNADRLELCSNLIIGGTTPTLALFKQIRETVDIPIHVLIRPRFGDFLYSFHELNIMIKEIDMFRDAGAEGIVIGCLNTDGELAVPELKELIAHAGNMRITLHRAFDMCKSPFRAMEEAKNLGIHSILTSGQESSCLKGIDLIRRLSQEADSSIAIMAGAGIDETAVRTLLEETSVTSFHMSGKKIVESEMRFRNPHVSMGIPGMSEYEIWRTDTGELTAVRKLLDEALPN</sequence>
<proteinExistence type="inferred from homology"/>
<evidence type="ECO:0000313" key="3">
    <source>
        <dbReference type="EMBL" id="XAH73252.1"/>
    </source>
</evidence>
<evidence type="ECO:0000256" key="1">
    <source>
        <dbReference type="ARBA" id="ARBA00007768"/>
    </source>
</evidence>
<comment type="subcellular location">
    <subcellularLocation>
        <location evidence="2">Cytoplasm</location>
    </subcellularLocation>
</comment>
<dbReference type="Proteomes" id="UP001451571">
    <property type="component" value="Chromosome"/>
</dbReference>
<keyword evidence="2" id="KW-0963">Cytoplasm</keyword>
<evidence type="ECO:0000313" key="4">
    <source>
        <dbReference type="Proteomes" id="UP001451571"/>
    </source>
</evidence>
<gene>
    <name evidence="2" type="primary">cutC</name>
    <name evidence="3" type="ORF">V6984_17340</name>
</gene>
<evidence type="ECO:0000256" key="2">
    <source>
        <dbReference type="HAMAP-Rule" id="MF_00795"/>
    </source>
</evidence>
<dbReference type="EMBL" id="CP146256">
    <property type="protein sequence ID" value="XAH73252.1"/>
    <property type="molecule type" value="Genomic_DNA"/>
</dbReference>
<dbReference type="Gene3D" id="3.20.20.380">
    <property type="entry name" value="Copper homeostasis (CutC) domain"/>
    <property type="match status" value="1"/>
</dbReference>
<name>A0ABZ3EU82_9FIRM</name>
<organism evidence="3 4">
    <name type="scientific">Kineothrix sedimenti</name>
    <dbReference type="NCBI Taxonomy" id="3123317"/>
    <lineage>
        <taxon>Bacteria</taxon>
        <taxon>Bacillati</taxon>
        <taxon>Bacillota</taxon>
        <taxon>Clostridia</taxon>
        <taxon>Lachnospirales</taxon>
        <taxon>Lachnospiraceae</taxon>
        <taxon>Kineothrix</taxon>
    </lineage>
</organism>